<dbReference type="CDD" id="cd00082">
    <property type="entry name" value="HisKA"/>
    <property type="match status" value="1"/>
</dbReference>
<dbReference type="PANTHER" id="PTHR45339">
    <property type="entry name" value="HYBRID SIGNAL TRANSDUCTION HISTIDINE KINASE J"/>
    <property type="match status" value="1"/>
</dbReference>
<evidence type="ECO:0000256" key="7">
    <source>
        <dbReference type="ARBA" id="ARBA00022840"/>
    </source>
</evidence>
<keyword evidence="8" id="KW-0902">Two-component regulatory system</keyword>
<dbReference type="PANTHER" id="PTHR45339:SF1">
    <property type="entry name" value="HYBRID SIGNAL TRANSDUCTION HISTIDINE KINASE J"/>
    <property type="match status" value="1"/>
</dbReference>
<dbReference type="SUPFAM" id="SSF47384">
    <property type="entry name" value="Homodimeric domain of signal transducing histidine kinase"/>
    <property type="match status" value="1"/>
</dbReference>
<evidence type="ECO:0000256" key="1">
    <source>
        <dbReference type="ARBA" id="ARBA00000085"/>
    </source>
</evidence>
<feature type="modified residue" description="4-aspartylphosphate" evidence="11">
    <location>
        <position position="486"/>
    </location>
</feature>
<dbReference type="Gene3D" id="3.40.50.2300">
    <property type="match status" value="2"/>
</dbReference>
<evidence type="ECO:0000259" key="14">
    <source>
        <dbReference type="PROSITE" id="PS50110"/>
    </source>
</evidence>
<dbReference type="InterPro" id="IPR003661">
    <property type="entry name" value="HisK_dim/P_dom"/>
</dbReference>
<proteinExistence type="predicted"/>
<evidence type="ECO:0000313" key="15">
    <source>
        <dbReference type="EMBL" id="MBB5347485.1"/>
    </source>
</evidence>
<evidence type="ECO:0000256" key="12">
    <source>
        <dbReference type="SAM" id="Coils"/>
    </source>
</evidence>
<keyword evidence="12" id="KW-0175">Coiled coil</keyword>
<dbReference type="SMART" id="SM00387">
    <property type="entry name" value="HATPase_c"/>
    <property type="match status" value="1"/>
</dbReference>
<dbReference type="CDD" id="cd16922">
    <property type="entry name" value="HATPase_EvgS-ArcB-TorS-like"/>
    <property type="match status" value="1"/>
</dbReference>
<feature type="modified residue" description="4-aspartylphosphate" evidence="11">
    <location>
        <position position="365"/>
    </location>
</feature>
<evidence type="ECO:0000259" key="13">
    <source>
        <dbReference type="PROSITE" id="PS50109"/>
    </source>
</evidence>
<organism evidence="15 16">
    <name type="scientific">Desulfoprunum benzoelyticum</name>
    <dbReference type="NCBI Taxonomy" id="1506996"/>
    <lineage>
        <taxon>Bacteria</taxon>
        <taxon>Pseudomonadati</taxon>
        <taxon>Thermodesulfobacteriota</taxon>
        <taxon>Desulfobulbia</taxon>
        <taxon>Desulfobulbales</taxon>
        <taxon>Desulfobulbaceae</taxon>
        <taxon>Desulfoprunum</taxon>
    </lineage>
</organism>
<dbReference type="InterPro" id="IPR036097">
    <property type="entry name" value="HisK_dim/P_sf"/>
</dbReference>
<keyword evidence="7" id="KW-0067">ATP-binding</keyword>
<evidence type="ECO:0000256" key="3">
    <source>
        <dbReference type="ARBA" id="ARBA00022553"/>
    </source>
</evidence>
<dbReference type="EC" id="2.7.13.3" evidence="2"/>
<dbReference type="InterPro" id="IPR005467">
    <property type="entry name" value="His_kinase_dom"/>
</dbReference>
<dbReference type="Pfam" id="PF00512">
    <property type="entry name" value="HisKA"/>
    <property type="match status" value="1"/>
</dbReference>
<feature type="domain" description="Histidine kinase" evidence="13">
    <location>
        <begin position="65"/>
        <end position="286"/>
    </location>
</feature>
<gene>
    <name evidence="15" type="ORF">HNQ81_001201</name>
</gene>
<dbReference type="SMART" id="SM00388">
    <property type="entry name" value="HisKA"/>
    <property type="match status" value="1"/>
</dbReference>
<dbReference type="InterPro" id="IPR011006">
    <property type="entry name" value="CheY-like_superfamily"/>
</dbReference>
<dbReference type="InterPro" id="IPR001789">
    <property type="entry name" value="Sig_transdc_resp-reg_receiver"/>
</dbReference>
<dbReference type="Gene3D" id="1.10.287.130">
    <property type="match status" value="1"/>
</dbReference>
<keyword evidence="6 15" id="KW-0418">Kinase</keyword>
<dbReference type="InterPro" id="IPR036890">
    <property type="entry name" value="HATPase_C_sf"/>
</dbReference>
<evidence type="ECO:0000256" key="5">
    <source>
        <dbReference type="ARBA" id="ARBA00022741"/>
    </source>
</evidence>
<comment type="caution">
    <text evidence="15">The sequence shown here is derived from an EMBL/GenBank/DDBJ whole genome shotgun (WGS) entry which is preliminary data.</text>
</comment>
<dbReference type="CDD" id="cd17546">
    <property type="entry name" value="REC_hyHK_CKI1_RcsC-like"/>
    <property type="match status" value="1"/>
</dbReference>
<dbReference type="InterPro" id="IPR004358">
    <property type="entry name" value="Sig_transdc_His_kin-like_C"/>
</dbReference>
<feature type="domain" description="Response regulatory" evidence="14">
    <location>
        <begin position="437"/>
        <end position="554"/>
    </location>
</feature>
<dbReference type="SMART" id="SM00448">
    <property type="entry name" value="REC"/>
    <property type="match status" value="2"/>
</dbReference>
<dbReference type="PRINTS" id="PR00344">
    <property type="entry name" value="BCTRLSENSOR"/>
</dbReference>
<evidence type="ECO:0000313" key="16">
    <source>
        <dbReference type="Proteomes" id="UP000539642"/>
    </source>
</evidence>
<evidence type="ECO:0000256" key="2">
    <source>
        <dbReference type="ARBA" id="ARBA00012438"/>
    </source>
</evidence>
<dbReference type="Pfam" id="PF02518">
    <property type="entry name" value="HATPase_c"/>
    <property type="match status" value="1"/>
</dbReference>
<dbReference type="AlphaFoldDB" id="A0A840UPD3"/>
<dbReference type="GO" id="GO:0000155">
    <property type="term" value="F:phosphorelay sensor kinase activity"/>
    <property type="evidence" value="ECO:0007669"/>
    <property type="project" value="InterPro"/>
</dbReference>
<dbReference type="SUPFAM" id="SSF52172">
    <property type="entry name" value="CheY-like"/>
    <property type="match status" value="2"/>
</dbReference>
<evidence type="ECO:0000256" key="9">
    <source>
        <dbReference type="ARBA" id="ARBA00064003"/>
    </source>
</evidence>
<dbReference type="GO" id="GO:0005524">
    <property type="term" value="F:ATP binding"/>
    <property type="evidence" value="ECO:0007669"/>
    <property type="project" value="UniProtKB-KW"/>
</dbReference>
<dbReference type="PROSITE" id="PS50109">
    <property type="entry name" value="HIS_KIN"/>
    <property type="match status" value="1"/>
</dbReference>
<keyword evidence="4" id="KW-0808">Transferase</keyword>
<feature type="domain" description="Response regulatory" evidence="14">
    <location>
        <begin position="316"/>
        <end position="434"/>
    </location>
</feature>
<reference evidence="15 16" key="1">
    <citation type="submission" date="2020-08" db="EMBL/GenBank/DDBJ databases">
        <title>Genomic Encyclopedia of Type Strains, Phase IV (KMG-IV): sequencing the most valuable type-strain genomes for metagenomic binning, comparative biology and taxonomic classification.</title>
        <authorList>
            <person name="Goeker M."/>
        </authorList>
    </citation>
    <scope>NUCLEOTIDE SEQUENCE [LARGE SCALE GENOMIC DNA]</scope>
    <source>
        <strain evidence="15 16">DSM 28570</strain>
    </source>
</reference>
<accession>A0A840UPD3</accession>
<feature type="coiled-coil region" evidence="12">
    <location>
        <begin position="31"/>
        <end position="65"/>
    </location>
</feature>
<dbReference type="FunFam" id="1.10.287.130:FF:000002">
    <property type="entry name" value="Two-component osmosensing histidine kinase"/>
    <property type="match status" value="1"/>
</dbReference>
<dbReference type="PROSITE" id="PS50110">
    <property type="entry name" value="RESPONSE_REGULATORY"/>
    <property type="match status" value="2"/>
</dbReference>
<keyword evidence="3 11" id="KW-0597">Phosphoprotein</keyword>
<evidence type="ECO:0000256" key="10">
    <source>
        <dbReference type="ARBA" id="ARBA00068150"/>
    </source>
</evidence>
<dbReference type="EMBL" id="JACHEO010000004">
    <property type="protein sequence ID" value="MBB5347485.1"/>
    <property type="molecule type" value="Genomic_DNA"/>
</dbReference>
<dbReference type="FunFam" id="3.30.565.10:FF:000010">
    <property type="entry name" value="Sensor histidine kinase RcsC"/>
    <property type="match status" value="1"/>
</dbReference>
<keyword evidence="5" id="KW-0547">Nucleotide-binding</keyword>
<dbReference type="InterPro" id="IPR003594">
    <property type="entry name" value="HATPase_dom"/>
</dbReference>
<sequence length="554" mass="61681">MSAQQKANAFLREKVKLSILTGERPGGTVENALVEEEVKRRTRELQAALEQARNANRLKAEFLENMSHELRNSMNGIMGMTGLVLESDLAPEQRQYLEMVDESVDRLLDVVNDILDFSRIEAGRLVLDLQDFNLKESLDLDLYLLDLSARDKNIALMCEIDRDVPLFIHSDPIRLVQILTNLVANAIKFTKKGSVTIRVSNDGYDDNGMLILKFAVTDTGIGVKPERRKEILNTFHQVGSESALATGRVGLGLTISSQLVRLFGGEIGLESGSKGSTFWFTVPVKEVTDIDAFDELDHQSYEIPEEKAVYALRGAQILLAEDEPINRVLTETLLRQAGVEVTAVENGQLAVREAKKSCYDVILMDVQMPVMDGLEATRKIRDHERQHGGHQCIIALTALAMQGDREKCLQAGMDDYLTKPVEKSDLIDILVKYLTNRALVIDNDPASQNFIVSSLIESGWNVVIAETGRSAMYEASLANFDLILLDTQMSQGDSLEVTRIIRKLEGYSGRHSYILGIGSLAPDEGQRFVENGLDAYLQRPITEASLHEKLALFE</sequence>
<evidence type="ECO:0000256" key="11">
    <source>
        <dbReference type="PROSITE-ProRule" id="PRU00169"/>
    </source>
</evidence>
<evidence type="ECO:0000256" key="8">
    <source>
        <dbReference type="ARBA" id="ARBA00023012"/>
    </source>
</evidence>
<dbReference type="RefSeq" id="WP_183349284.1">
    <property type="nucleotide sequence ID" value="NZ_JACHEO010000004.1"/>
</dbReference>
<evidence type="ECO:0000256" key="6">
    <source>
        <dbReference type="ARBA" id="ARBA00022777"/>
    </source>
</evidence>
<dbReference type="SUPFAM" id="SSF55874">
    <property type="entry name" value="ATPase domain of HSP90 chaperone/DNA topoisomerase II/histidine kinase"/>
    <property type="match status" value="1"/>
</dbReference>
<protein>
    <recommendedName>
        <fullName evidence="10">Sensory/regulatory protein RpfC</fullName>
        <ecNumber evidence="2">2.7.13.3</ecNumber>
    </recommendedName>
</protein>
<dbReference type="Pfam" id="PF00072">
    <property type="entry name" value="Response_reg"/>
    <property type="match status" value="2"/>
</dbReference>
<comment type="catalytic activity">
    <reaction evidence="1">
        <text>ATP + protein L-histidine = ADP + protein N-phospho-L-histidine.</text>
        <dbReference type="EC" id="2.7.13.3"/>
    </reaction>
</comment>
<name>A0A840UPD3_9BACT</name>
<evidence type="ECO:0000256" key="4">
    <source>
        <dbReference type="ARBA" id="ARBA00022679"/>
    </source>
</evidence>
<comment type="subunit">
    <text evidence="9">At low DSF concentrations, interacts with RpfF.</text>
</comment>
<dbReference type="Proteomes" id="UP000539642">
    <property type="component" value="Unassembled WGS sequence"/>
</dbReference>
<keyword evidence="16" id="KW-1185">Reference proteome</keyword>
<dbReference type="Gene3D" id="3.30.565.10">
    <property type="entry name" value="Histidine kinase-like ATPase, C-terminal domain"/>
    <property type="match status" value="1"/>
</dbReference>